<feature type="transmembrane region" description="Helical" evidence="1">
    <location>
        <begin position="50"/>
        <end position="70"/>
    </location>
</feature>
<feature type="transmembrane region" description="Helical" evidence="1">
    <location>
        <begin position="157"/>
        <end position="175"/>
    </location>
</feature>
<accession>A0ABW2CUP4</accession>
<dbReference type="Proteomes" id="UP001596380">
    <property type="component" value="Unassembled WGS sequence"/>
</dbReference>
<evidence type="ECO:0000313" key="2">
    <source>
        <dbReference type="EMBL" id="MFC6885464.1"/>
    </source>
</evidence>
<feature type="transmembrane region" description="Helical" evidence="1">
    <location>
        <begin position="132"/>
        <end position="151"/>
    </location>
</feature>
<keyword evidence="1" id="KW-0812">Transmembrane</keyword>
<proteinExistence type="predicted"/>
<name>A0ABW2CUP4_9ACTN</name>
<evidence type="ECO:0000256" key="1">
    <source>
        <dbReference type="SAM" id="Phobius"/>
    </source>
</evidence>
<gene>
    <name evidence="2" type="ORF">ACFQKB_37290</name>
</gene>
<keyword evidence="1" id="KW-1133">Transmembrane helix</keyword>
<organism evidence="2 3">
    <name type="scientific">Actinomadura yumaensis</name>
    <dbReference type="NCBI Taxonomy" id="111807"/>
    <lineage>
        <taxon>Bacteria</taxon>
        <taxon>Bacillati</taxon>
        <taxon>Actinomycetota</taxon>
        <taxon>Actinomycetes</taxon>
        <taxon>Streptosporangiales</taxon>
        <taxon>Thermomonosporaceae</taxon>
        <taxon>Actinomadura</taxon>
    </lineage>
</organism>
<keyword evidence="1" id="KW-0472">Membrane</keyword>
<sequence length="214" mass="22318">MAQPPFPMHPRSARDHGAMDVAPVFGAGPGDDPGYLRSLRTGTVLGRMRAMMLVLLAAPVAILAISPFIVRDGDGRLGGAPPWIYAPLAVVALAAVLVGPRAPRALPRPAGPPAPPRVLVARASLLQFRSAVLLRFALTEAVILVGLPLAMVGHSELVFAAGFAVGYPLLVRLALPTRGGVERIRRRLEAGGAESLLWPALLAPAPPRRSAGDA</sequence>
<protein>
    <submittedName>
        <fullName evidence="2">Uncharacterized protein</fullName>
    </submittedName>
</protein>
<reference evidence="3" key="1">
    <citation type="journal article" date="2019" name="Int. J. Syst. Evol. Microbiol.">
        <title>The Global Catalogue of Microorganisms (GCM) 10K type strain sequencing project: providing services to taxonomists for standard genome sequencing and annotation.</title>
        <authorList>
            <consortium name="The Broad Institute Genomics Platform"/>
            <consortium name="The Broad Institute Genome Sequencing Center for Infectious Disease"/>
            <person name="Wu L."/>
            <person name="Ma J."/>
        </authorList>
    </citation>
    <scope>NUCLEOTIDE SEQUENCE [LARGE SCALE GENOMIC DNA]</scope>
    <source>
        <strain evidence="3">JCM 3369</strain>
    </source>
</reference>
<evidence type="ECO:0000313" key="3">
    <source>
        <dbReference type="Proteomes" id="UP001596380"/>
    </source>
</evidence>
<keyword evidence="3" id="KW-1185">Reference proteome</keyword>
<comment type="caution">
    <text evidence="2">The sequence shown here is derived from an EMBL/GenBank/DDBJ whole genome shotgun (WGS) entry which is preliminary data.</text>
</comment>
<dbReference type="EMBL" id="JBHSXS010000038">
    <property type="protein sequence ID" value="MFC6885464.1"/>
    <property type="molecule type" value="Genomic_DNA"/>
</dbReference>
<feature type="transmembrane region" description="Helical" evidence="1">
    <location>
        <begin position="82"/>
        <end position="99"/>
    </location>
</feature>
<dbReference type="RefSeq" id="WP_160825532.1">
    <property type="nucleotide sequence ID" value="NZ_JBHSXS010000038.1"/>
</dbReference>